<evidence type="ECO:0000256" key="9">
    <source>
        <dbReference type="ARBA" id="ARBA00023303"/>
    </source>
</evidence>
<evidence type="ECO:0000256" key="4">
    <source>
        <dbReference type="ARBA" id="ARBA00022475"/>
    </source>
</evidence>
<accession>A0ABX7NVX4</accession>
<keyword evidence="6 10" id="KW-1133">Transmembrane helix</keyword>
<evidence type="ECO:0000256" key="1">
    <source>
        <dbReference type="ARBA" id="ARBA00004651"/>
    </source>
</evidence>
<comment type="function">
    <text evidence="10">Channel that opens in response to stretch forces in the membrane lipid bilayer. May participate in the regulation of osmotic pressure changes within the cell.</text>
</comment>
<evidence type="ECO:0000313" key="11">
    <source>
        <dbReference type="EMBL" id="QSQ22955.1"/>
    </source>
</evidence>
<evidence type="ECO:0000256" key="7">
    <source>
        <dbReference type="ARBA" id="ARBA00023065"/>
    </source>
</evidence>
<evidence type="ECO:0000313" key="12">
    <source>
        <dbReference type="Proteomes" id="UP000662747"/>
    </source>
</evidence>
<dbReference type="PROSITE" id="PS01327">
    <property type="entry name" value="MSCL"/>
    <property type="match status" value="1"/>
</dbReference>
<dbReference type="NCBIfam" id="TIGR00220">
    <property type="entry name" value="mscL"/>
    <property type="match status" value="1"/>
</dbReference>
<evidence type="ECO:0000256" key="6">
    <source>
        <dbReference type="ARBA" id="ARBA00022989"/>
    </source>
</evidence>
<dbReference type="SUPFAM" id="SSF81330">
    <property type="entry name" value="Gated mechanosensitive channel"/>
    <property type="match status" value="1"/>
</dbReference>
<organism evidence="11 12">
    <name type="scientific">Pyxidicoccus parkwayensis</name>
    <dbReference type="NCBI Taxonomy" id="2813578"/>
    <lineage>
        <taxon>Bacteria</taxon>
        <taxon>Pseudomonadati</taxon>
        <taxon>Myxococcota</taxon>
        <taxon>Myxococcia</taxon>
        <taxon>Myxococcales</taxon>
        <taxon>Cystobacterineae</taxon>
        <taxon>Myxococcaceae</taxon>
        <taxon>Pyxidicoccus</taxon>
    </lineage>
</organism>
<dbReference type="InterPro" id="IPR037673">
    <property type="entry name" value="MSC/AndL"/>
</dbReference>
<evidence type="ECO:0000256" key="2">
    <source>
        <dbReference type="ARBA" id="ARBA00007254"/>
    </source>
</evidence>
<evidence type="ECO:0000256" key="8">
    <source>
        <dbReference type="ARBA" id="ARBA00023136"/>
    </source>
</evidence>
<keyword evidence="9 10" id="KW-0407">Ion channel</keyword>
<dbReference type="InterPro" id="IPR001185">
    <property type="entry name" value="MS_channel"/>
</dbReference>
<dbReference type="Pfam" id="PF01741">
    <property type="entry name" value="MscL"/>
    <property type="match status" value="1"/>
</dbReference>
<protein>
    <recommendedName>
        <fullName evidence="10">Large-conductance mechanosensitive channel</fullName>
    </recommendedName>
</protein>
<dbReference type="HAMAP" id="MF_00115">
    <property type="entry name" value="MscL"/>
    <property type="match status" value="1"/>
</dbReference>
<feature type="transmembrane region" description="Helical" evidence="10">
    <location>
        <begin position="69"/>
        <end position="88"/>
    </location>
</feature>
<evidence type="ECO:0000256" key="5">
    <source>
        <dbReference type="ARBA" id="ARBA00022692"/>
    </source>
</evidence>
<sequence length="137" mass="14315">MSLLSEFKAFALKGNVVDLAVAVVIGNAFSAIVSALVADLVMPIVGLVLPGGDWRAATVTPLQLRIGHLLGAILDFIIIAVVLFIIVVKVGTLWRRKEAPAAPTTRTCPECGETIPLTARRCRACTSVVAPVASTPA</sequence>
<dbReference type="EMBL" id="CP071090">
    <property type="protein sequence ID" value="QSQ22955.1"/>
    <property type="molecule type" value="Genomic_DNA"/>
</dbReference>
<feature type="transmembrane region" description="Helical" evidence="10">
    <location>
        <begin position="21"/>
        <end position="49"/>
    </location>
</feature>
<proteinExistence type="inferred from homology"/>
<keyword evidence="12" id="KW-1185">Reference proteome</keyword>
<comment type="subunit">
    <text evidence="10">Homopentamer.</text>
</comment>
<gene>
    <name evidence="10 11" type="primary">mscL</name>
    <name evidence="11" type="ORF">JY651_49030</name>
</gene>
<keyword evidence="3 10" id="KW-0813">Transport</keyword>
<comment type="similarity">
    <text evidence="2 10">Belongs to the MscL family.</text>
</comment>
<dbReference type="Proteomes" id="UP000662747">
    <property type="component" value="Chromosome"/>
</dbReference>
<dbReference type="Gene3D" id="1.10.1200.120">
    <property type="entry name" value="Large-conductance mechanosensitive channel, MscL, domain 1"/>
    <property type="match status" value="1"/>
</dbReference>
<keyword evidence="5 10" id="KW-0812">Transmembrane</keyword>
<comment type="subcellular location">
    <subcellularLocation>
        <location evidence="1 10">Cell membrane</location>
        <topology evidence="1 10">Multi-pass membrane protein</topology>
    </subcellularLocation>
</comment>
<reference evidence="11 12" key="1">
    <citation type="submission" date="2021-02" db="EMBL/GenBank/DDBJ databases">
        <title>De Novo genome assembly of isolated myxobacteria.</title>
        <authorList>
            <person name="Stevens D.C."/>
        </authorList>
    </citation>
    <scope>NUCLEOTIDE SEQUENCE [LARGE SCALE GENOMIC DNA]</scope>
    <source>
        <strain evidence="12">SCPEA02</strain>
    </source>
</reference>
<evidence type="ECO:0000256" key="3">
    <source>
        <dbReference type="ARBA" id="ARBA00022448"/>
    </source>
</evidence>
<dbReference type="InterPro" id="IPR036019">
    <property type="entry name" value="MscL_channel"/>
</dbReference>
<dbReference type="InterPro" id="IPR019823">
    <property type="entry name" value="Mechanosensitive_channel_CS"/>
</dbReference>
<keyword evidence="7 10" id="KW-0406">Ion transport</keyword>
<keyword evidence="8 10" id="KW-0472">Membrane</keyword>
<name>A0ABX7NVX4_9BACT</name>
<dbReference type="PANTHER" id="PTHR30266">
    <property type="entry name" value="MECHANOSENSITIVE CHANNEL MSCL"/>
    <property type="match status" value="1"/>
</dbReference>
<dbReference type="RefSeq" id="WP_206724531.1">
    <property type="nucleotide sequence ID" value="NZ_CP071090.1"/>
</dbReference>
<dbReference type="PRINTS" id="PR01264">
    <property type="entry name" value="MECHCHANNEL"/>
</dbReference>
<dbReference type="PANTHER" id="PTHR30266:SF2">
    <property type="entry name" value="LARGE-CONDUCTANCE MECHANOSENSITIVE CHANNEL"/>
    <property type="match status" value="1"/>
</dbReference>
<keyword evidence="4 10" id="KW-1003">Cell membrane</keyword>
<evidence type="ECO:0000256" key="10">
    <source>
        <dbReference type="HAMAP-Rule" id="MF_00115"/>
    </source>
</evidence>